<proteinExistence type="predicted"/>
<reference evidence="1 2" key="1">
    <citation type="submission" date="2019-10" db="EMBL/GenBank/DDBJ databases">
        <title>Paraburkholderia sp. isolated from nodules of Mimosa pudica from Brazilian Atlantic Forest soils.</title>
        <authorList>
            <person name="Paulitsch F."/>
            <person name="Hungria M."/>
            <person name="Dall'Agnol R."/>
        </authorList>
    </citation>
    <scope>NUCLEOTIDE SEQUENCE [LARGE SCALE GENOMIC DNA]</scope>
    <source>
        <strain evidence="1 2">CNPSo 3157</strain>
    </source>
</reference>
<organism evidence="1 2">
    <name type="scientific">Paraburkholderia franconis</name>
    <dbReference type="NCBI Taxonomy" id="2654983"/>
    <lineage>
        <taxon>Bacteria</taxon>
        <taxon>Pseudomonadati</taxon>
        <taxon>Pseudomonadota</taxon>
        <taxon>Betaproteobacteria</taxon>
        <taxon>Burkholderiales</taxon>
        <taxon>Burkholderiaceae</taxon>
        <taxon>Paraburkholderia</taxon>
    </lineage>
</organism>
<keyword evidence="2" id="KW-1185">Reference proteome</keyword>
<evidence type="ECO:0008006" key="3">
    <source>
        <dbReference type="Google" id="ProtNLM"/>
    </source>
</evidence>
<dbReference type="RefSeq" id="WP_152767876.1">
    <property type="nucleotide sequence ID" value="NZ_WHNP01000105.1"/>
</dbReference>
<dbReference type="Proteomes" id="UP000484381">
    <property type="component" value="Unassembled WGS sequence"/>
</dbReference>
<protein>
    <recommendedName>
        <fullName evidence="3">Methyltransferase domain-containing protein</fullName>
    </recommendedName>
</protein>
<sequence length="78" mass="8823">MLLLDYKNRSNVRLLGLDLDKNALDGAYKLANERGLARQVELRHADAWEADLNAEVDILTSDGHIYETDNERVVSSTH</sequence>
<dbReference type="SUPFAM" id="SSF53335">
    <property type="entry name" value="S-adenosyl-L-methionine-dependent methyltransferases"/>
    <property type="match status" value="1"/>
</dbReference>
<name>A0A7X1NJZ3_9BURK</name>
<dbReference type="AlphaFoldDB" id="A0A7X1NJZ3"/>
<comment type="caution">
    <text evidence="1">The sequence shown here is derived from an EMBL/GenBank/DDBJ whole genome shotgun (WGS) entry which is preliminary data.</text>
</comment>
<dbReference type="Gene3D" id="3.40.50.150">
    <property type="entry name" value="Vaccinia Virus protein VP39"/>
    <property type="match status" value="1"/>
</dbReference>
<dbReference type="EMBL" id="WHNP01000105">
    <property type="protein sequence ID" value="MPW23373.1"/>
    <property type="molecule type" value="Genomic_DNA"/>
</dbReference>
<dbReference type="InterPro" id="IPR029063">
    <property type="entry name" value="SAM-dependent_MTases_sf"/>
</dbReference>
<evidence type="ECO:0000313" key="2">
    <source>
        <dbReference type="Proteomes" id="UP000484381"/>
    </source>
</evidence>
<accession>A0A7X1NJZ3</accession>
<evidence type="ECO:0000313" key="1">
    <source>
        <dbReference type="EMBL" id="MPW23373.1"/>
    </source>
</evidence>
<gene>
    <name evidence="1" type="ORF">GCT13_43150</name>
</gene>